<comment type="subcellular location">
    <subcellularLocation>
        <location evidence="3">Cytoplasmic vesicle</location>
        <location evidence="3">Phagosome membrane</location>
        <topology evidence="3">Lipid-anchor</topology>
        <orientation evidence="3">Cytoplasmic side</orientation>
    </subcellularLocation>
    <subcellularLocation>
        <location evidence="2">Early endosome</location>
    </subcellularLocation>
    <subcellularLocation>
        <location evidence="1">Endoplasmic reticulum membrane</location>
        <topology evidence="1">Single-pass type IV membrane protein</topology>
    </subcellularLocation>
</comment>
<evidence type="ECO:0000256" key="2">
    <source>
        <dbReference type="ARBA" id="ARBA00004412"/>
    </source>
</evidence>
<dbReference type="AlphaFoldDB" id="A0AAW1BN65"/>
<dbReference type="PROSITE" id="PS51421">
    <property type="entry name" value="RAS"/>
    <property type="match status" value="1"/>
</dbReference>
<evidence type="ECO:0000256" key="7">
    <source>
        <dbReference type="ARBA" id="ARBA00022741"/>
    </source>
</evidence>
<evidence type="ECO:0000256" key="9">
    <source>
        <dbReference type="ARBA" id="ARBA00022989"/>
    </source>
</evidence>
<dbReference type="InterPro" id="IPR001806">
    <property type="entry name" value="Small_GTPase"/>
</dbReference>
<dbReference type="FunFam" id="2.60.40.10:FF:000334">
    <property type="entry name" value="vesicle-associated membrane protein-associated protein A isoform X1"/>
    <property type="match status" value="1"/>
</dbReference>
<dbReference type="GO" id="GO:0005769">
    <property type="term" value="C:early endosome"/>
    <property type="evidence" value="ECO:0007669"/>
    <property type="project" value="UniProtKB-SubCell"/>
</dbReference>
<feature type="region of interest" description="Disordered" evidence="17">
    <location>
        <begin position="399"/>
        <end position="433"/>
    </location>
</feature>
<dbReference type="PROSITE" id="PS50202">
    <property type="entry name" value="MSP"/>
    <property type="match status" value="1"/>
</dbReference>
<feature type="region of interest" description="Disordered" evidence="17">
    <location>
        <begin position="522"/>
        <end position="550"/>
    </location>
</feature>
<evidence type="ECO:0000256" key="18">
    <source>
        <dbReference type="SAM" id="Phobius"/>
    </source>
</evidence>
<evidence type="ECO:0000256" key="16">
    <source>
        <dbReference type="SAM" id="Coils"/>
    </source>
</evidence>
<evidence type="ECO:0000256" key="5">
    <source>
        <dbReference type="ARBA" id="ARBA00008932"/>
    </source>
</evidence>
<keyword evidence="21" id="KW-1185">Reference proteome</keyword>
<name>A0AAW1BN65_CROAD</name>
<dbReference type="SUPFAM" id="SSF49354">
    <property type="entry name" value="PapD-like"/>
    <property type="match status" value="1"/>
</dbReference>
<dbReference type="InterPro" id="IPR000535">
    <property type="entry name" value="MSP_dom"/>
</dbReference>
<proteinExistence type="inferred from homology"/>
<evidence type="ECO:0000256" key="3">
    <source>
        <dbReference type="ARBA" id="ARBA00004616"/>
    </source>
</evidence>
<feature type="coiled-coil region" evidence="16">
    <location>
        <begin position="717"/>
        <end position="744"/>
    </location>
</feature>
<dbReference type="SMART" id="SM00173">
    <property type="entry name" value="RAS"/>
    <property type="match status" value="1"/>
</dbReference>
<evidence type="ECO:0000313" key="21">
    <source>
        <dbReference type="Proteomes" id="UP001474421"/>
    </source>
</evidence>
<evidence type="ECO:0000256" key="15">
    <source>
        <dbReference type="ARBA" id="ARBA00023329"/>
    </source>
</evidence>
<dbReference type="Gene3D" id="2.60.40.10">
    <property type="entry name" value="Immunoglobulins"/>
    <property type="match status" value="1"/>
</dbReference>
<evidence type="ECO:0000256" key="1">
    <source>
        <dbReference type="ARBA" id="ARBA00004163"/>
    </source>
</evidence>
<keyword evidence="8" id="KW-0967">Endosome</keyword>
<dbReference type="CDD" id="cd01860">
    <property type="entry name" value="Rab5_related"/>
    <property type="match status" value="1"/>
</dbReference>
<comment type="caution">
    <text evidence="20">The sequence shown here is derived from an EMBL/GenBank/DDBJ whole genome shotgun (WGS) entry which is preliminary data.</text>
</comment>
<comment type="similarity">
    <text evidence="5">Belongs to the VAMP-associated protein (VAP) (TC 9.B.17) family.</text>
</comment>
<dbReference type="SUPFAM" id="SSF52540">
    <property type="entry name" value="P-loop containing nucleoside triphosphate hydrolases"/>
    <property type="match status" value="1"/>
</dbReference>
<dbReference type="PROSITE" id="PS51419">
    <property type="entry name" value="RAB"/>
    <property type="match status" value="1"/>
</dbReference>
<evidence type="ECO:0000313" key="20">
    <source>
        <dbReference type="EMBL" id="KAK9403408.1"/>
    </source>
</evidence>
<dbReference type="EMBL" id="JAOTOJ010000003">
    <property type="protein sequence ID" value="KAK9403408.1"/>
    <property type="molecule type" value="Genomic_DNA"/>
</dbReference>
<evidence type="ECO:0000256" key="6">
    <source>
        <dbReference type="ARBA" id="ARBA00022692"/>
    </source>
</evidence>
<comment type="similarity">
    <text evidence="4">Belongs to the small GTPase superfamily. Rab family.</text>
</comment>
<dbReference type="InterPro" id="IPR008962">
    <property type="entry name" value="PapD-like_sf"/>
</dbReference>
<dbReference type="SMART" id="SM00175">
    <property type="entry name" value="RAB"/>
    <property type="match status" value="1"/>
</dbReference>
<feature type="domain" description="MSP" evidence="19">
    <location>
        <begin position="558"/>
        <end position="675"/>
    </location>
</feature>
<keyword evidence="10 16" id="KW-0175">Coiled coil</keyword>
<evidence type="ECO:0000256" key="4">
    <source>
        <dbReference type="ARBA" id="ARBA00006270"/>
    </source>
</evidence>
<dbReference type="PRINTS" id="PR00449">
    <property type="entry name" value="RASTRNSFRMNG"/>
</dbReference>
<dbReference type="GO" id="GO:0005789">
    <property type="term" value="C:endoplasmic reticulum membrane"/>
    <property type="evidence" value="ECO:0007669"/>
    <property type="project" value="UniProtKB-SubCell"/>
</dbReference>
<dbReference type="GO" id="GO:0005525">
    <property type="term" value="F:GTP binding"/>
    <property type="evidence" value="ECO:0007669"/>
    <property type="project" value="UniProtKB-KW"/>
</dbReference>
<evidence type="ECO:0000256" key="11">
    <source>
        <dbReference type="ARBA" id="ARBA00023134"/>
    </source>
</evidence>
<evidence type="ECO:0000256" key="10">
    <source>
        <dbReference type="ARBA" id="ARBA00023054"/>
    </source>
</evidence>
<dbReference type="PANTHER" id="PTHR47978">
    <property type="match status" value="1"/>
</dbReference>
<evidence type="ECO:0000259" key="19">
    <source>
        <dbReference type="PROSITE" id="PS50202"/>
    </source>
</evidence>
<protein>
    <submittedName>
        <fullName evidence="20">Vesicle-associated membrane protein-associated protein A</fullName>
    </submittedName>
</protein>
<dbReference type="NCBIfam" id="TIGR00231">
    <property type="entry name" value="small_GTP"/>
    <property type="match status" value="1"/>
</dbReference>
<dbReference type="Proteomes" id="UP001474421">
    <property type="component" value="Unassembled WGS sequence"/>
</dbReference>
<evidence type="ECO:0000256" key="8">
    <source>
        <dbReference type="ARBA" id="ARBA00022753"/>
    </source>
</evidence>
<dbReference type="InterPro" id="IPR013783">
    <property type="entry name" value="Ig-like_fold"/>
</dbReference>
<keyword evidence="11" id="KW-0342">GTP-binding</keyword>
<dbReference type="FunFam" id="3.40.50.300:FF:000346">
    <property type="entry name" value="RAB31, member RAS oncogene family"/>
    <property type="match status" value="1"/>
</dbReference>
<keyword evidence="12 18" id="KW-0472">Membrane</keyword>
<keyword evidence="9 18" id="KW-1133">Transmembrane helix</keyword>
<dbReference type="GO" id="GO:0030670">
    <property type="term" value="C:phagocytic vesicle membrane"/>
    <property type="evidence" value="ECO:0007669"/>
    <property type="project" value="UniProtKB-SubCell"/>
</dbReference>
<dbReference type="GO" id="GO:0003924">
    <property type="term" value="F:GTPase activity"/>
    <property type="evidence" value="ECO:0007669"/>
    <property type="project" value="InterPro"/>
</dbReference>
<organism evidence="20 21">
    <name type="scientific">Crotalus adamanteus</name>
    <name type="common">Eastern diamondback rattlesnake</name>
    <dbReference type="NCBI Taxonomy" id="8729"/>
    <lineage>
        <taxon>Eukaryota</taxon>
        <taxon>Metazoa</taxon>
        <taxon>Chordata</taxon>
        <taxon>Craniata</taxon>
        <taxon>Vertebrata</taxon>
        <taxon>Euteleostomi</taxon>
        <taxon>Lepidosauria</taxon>
        <taxon>Squamata</taxon>
        <taxon>Bifurcata</taxon>
        <taxon>Unidentata</taxon>
        <taxon>Episquamata</taxon>
        <taxon>Toxicofera</taxon>
        <taxon>Serpentes</taxon>
        <taxon>Colubroidea</taxon>
        <taxon>Viperidae</taxon>
        <taxon>Crotalinae</taxon>
        <taxon>Crotalus</taxon>
    </lineage>
</organism>
<keyword evidence="15" id="KW-0968">Cytoplasmic vesicle</keyword>
<dbReference type="Gene3D" id="3.40.50.300">
    <property type="entry name" value="P-loop containing nucleotide triphosphate hydrolases"/>
    <property type="match status" value="1"/>
</dbReference>
<sequence length="793" mass="86713">MREKTAGLRPLGPGAFPGVPGRVSNRASEPEREGSEADTNGCPRLHQGGKSGRQASLKQTSRAALLFTSPPPTDSPQPREPPRPGAALVVCCYSTWKFEPSAGGTRAERKMGGNAALLLFVSQPGTAQGPTAGPARRSKNGNCVFRNTLKFSYFQRERPEDSLLKDAKPLRPKQMMAIRELKVCLLGDTGVGKSSIVCRFVQDHFDHNISPTIGASFMTKTVPCGNELHKFLIWDTAGQERFHSLAPMYYRGSAAAVIVYDITKQDSFHTLKKWVKELKEHGPENFVMAIAGNKCDLSDIREVPMKDAKEYADSIGAIVVETSAKNAINVEELFQAISRQIPPLETHENECTLTEIRVRALRLEFQQSSRFLSATLKLRIPNVLESIFLFRLAREPGGGGSSTGASAGNTDPQLAGCQPTRTGREKGGRGSARRRRLSWLASALFPARLARGCSNFSATVLVPAPELALIAVRWGTSDSVATGAAKGGGKTATQRQRLTPARFCARVLAGLRGGGGCEPCRRRCKSSSEGFPPPSPAERPPPARPLLPPGASERHEQILVLDPPTDLKFKGPFTDVVTTNLKLRNPSDRKVCFKVKTTAPRRYCVRPNSGIIDPGTAVTVSVMLQPFDYDPNEKSKHKFMVQTIFAPTNITDMEAVWKDAKSEELMDSKLRCVFEMPNENDKLNEIETNKSAPILNTTKQDGLVPKSHSVSLNDTETRKLVEECKRLQADVVKLSEENRHLRDEGLRLRKVAHSDKPGPSGLALRENGSNPLPSLLVVIAAIFIGFFLGKFIL</sequence>
<keyword evidence="13" id="KW-0449">Lipoprotein</keyword>
<dbReference type="InterPro" id="IPR005225">
    <property type="entry name" value="Small_GTP-bd"/>
</dbReference>
<dbReference type="InterPro" id="IPR027417">
    <property type="entry name" value="P-loop_NTPase"/>
</dbReference>
<evidence type="ECO:0000256" key="12">
    <source>
        <dbReference type="ARBA" id="ARBA00023136"/>
    </source>
</evidence>
<feature type="transmembrane region" description="Helical" evidence="18">
    <location>
        <begin position="772"/>
        <end position="792"/>
    </location>
</feature>
<keyword evidence="7" id="KW-0547">Nucleotide-binding</keyword>
<evidence type="ECO:0000256" key="17">
    <source>
        <dbReference type="SAM" id="MobiDB-lite"/>
    </source>
</evidence>
<evidence type="ECO:0000256" key="13">
    <source>
        <dbReference type="ARBA" id="ARBA00023288"/>
    </source>
</evidence>
<reference evidence="20 21" key="1">
    <citation type="journal article" date="2024" name="Proc. Natl. Acad. Sci. U.S.A.">
        <title>The genetic regulatory architecture and epigenomic basis for age-related changes in rattlesnake venom.</title>
        <authorList>
            <person name="Hogan M.P."/>
            <person name="Holding M.L."/>
            <person name="Nystrom G.S."/>
            <person name="Colston T.J."/>
            <person name="Bartlett D.A."/>
            <person name="Mason A.J."/>
            <person name="Ellsworth S.A."/>
            <person name="Rautsaw R.M."/>
            <person name="Lawrence K.C."/>
            <person name="Strickland J.L."/>
            <person name="He B."/>
            <person name="Fraser P."/>
            <person name="Margres M.J."/>
            <person name="Gilbert D.M."/>
            <person name="Gibbs H.L."/>
            <person name="Parkinson C.L."/>
            <person name="Rokyta D.R."/>
        </authorList>
    </citation>
    <scope>NUCLEOTIDE SEQUENCE [LARGE SCALE GENOMIC DNA]</scope>
    <source>
        <strain evidence="20">DRR0105</strain>
    </source>
</reference>
<dbReference type="Pfam" id="PF00635">
    <property type="entry name" value="Motile_Sperm"/>
    <property type="match status" value="1"/>
</dbReference>
<keyword evidence="6 18" id="KW-0812">Transmembrane</keyword>
<accession>A0AAW1BN65</accession>
<feature type="region of interest" description="Disordered" evidence="17">
    <location>
        <begin position="1"/>
        <end position="60"/>
    </location>
</feature>
<feature type="compositionally biased region" description="Pro residues" evidence="17">
    <location>
        <begin position="531"/>
        <end position="548"/>
    </location>
</feature>
<dbReference type="SMART" id="SM00176">
    <property type="entry name" value="RAN"/>
    <property type="match status" value="1"/>
</dbReference>
<gene>
    <name evidence="20" type="ORF">NXF25_008235</name>
</gene>
<evidence type="ECO:0000256" key="14">
    <source>
        <dbReference type="ARBA" id="ARBA00023289"/>
    </source>
</evidence>
<dbReference type="SMART" id="SM00174">
    <property type="entry name" value="RHO"/>
    <property type="match status" value="1"/>
</dbReference>
<keyword evidence="14" id="KW-0636">Prenylation</keyword>
<dbReference type="Pfam" id="PF00071">
    <property type="entry name" value="Ras"/>
    <property type="match status" value="1"/>
</dbReference>